<dbReference type="Proteomes" id="UP001054837">
    <property type="component" value="Unassembled WGS sequence"/>
</dbReference>
<evidence type="ECO:0000313" key="2">
    <source>
        <dbReference type="EMBL" id="GIY31692.1"/>
    </source>
</evidence>
<feature type="region of interest" description="Disordered" evidence="1">
    <location>
        <begin position="48"/>
        <end position="68"/>
    </location>
</feature>
<proteinExistence type="predicted"/>
<reference evidence="2 3" key="1">
    <citation type="submission" date="2021-06" db="EMBL/GenBank/DDBJ databases">
        <title>Caerostris darwini draft genome.</title>
        <authorList>
            <person name="Kono N."/>
            <person name="Arakawa K."/>
        </authorList>
    </citation>
    <scope>NUCLEOTIDE SEQUENCE [LARGE SCALE GENOMIC DNA]</scope>
</reference>
<sequence length="88" mass="10339">MHQRPKTFSTNYRYRFAGKTAVIVFCLKTANPMILGLTSPRRSLLEEENDRFVSDPSLKSSRHNPAMMDGYKDTLEAQKKKENRVFWR</sequence>
<name>A0AAV4SGS1_9ARAC</name>
<evidence type="ECO:0000256" key="1">
    <source>
        <dbReference type="SAM" id="MobiDB-lite"/>
    </source>
</evidence>
<evidence type="ECO:0000313" key="3">
    <source>
        <dbReference type="Proteomes" id="UP001054837"/>
    </source>
</evidence>
<dbReference type="AlphaFoldDB" id="A0AAV4SGS1"/>
<comment type="caution">
    <text evidence="2">The sequence shown here is derived from an EMBL/GenBank/DDBJ whole genome shotgun (WGS) entry which is preliminary data.</text>
</comment>
<protein>
    <submittedName>
        <fullName evidence="2">Uncharacterized protein</fullName>
    </submittedName>
</protein>
<organism evidence="2 3">
    <name type="scientific">Caerostris darwini</name>
    <dbReference type="NCBI Taxonomy" id="1538125"/>
    <lineage>
        <taxon>Eukaryota</taxon>
        <taxon>Metazoa</taxon>
        <taxon>Ecdysozoa</taxon>
        <taxon>Arthropoda</taxon>
        <taxon>Chelicerata</taxon>
        <taxon>Arachnida</taxon>
        <taxon>Araneae</taxon>
        <taxon>Araneomorphae</taxon>
        <taxon>Entelegynae</taxon>
        <taxon>Araneoidea</taxon>
        <taxon>Araneidae</taxon>
        <taxon>Caerostris</taxon>
    </lineage>
</organism>
<gene>
    <name evidence="2" type="ORF">CDAR_557131</name>
</gene>
<dbReference type="EMBL" id="BPLQ01007711">
    <property type="protein sequence ID" value="GIY31692.1"/>
    <property type="molecule type" value="Genomic_DNA"/>
</dbReference>
<keyword evidence="3" id="KW-1185">Reference proteome</keyword>
<accession>A0AAV4SGS1</accession>